<gene>
    <name evidence="1" type="ORF">ACFSGJ_07600</name>
</gene>
<sequence length="85" mass="9192">MMPNARCWKQQLAALATATSLLSGCAMVGSDELGSVSCPPAVEYSREVQTRAAEELELLPERSAVAEMIADYSVMRDQARACTRP</sequence>
<reference evidence="2" key="1">
    <citation type="journal article" date="2019" name="Int. J. Syst. Evol. Microbiol.">
        <title>The Global Catalogue of Microorganisms (GCM) 10K type strain sequencing project: providing services to taxonomists for standard genome sequencing and annotation.</title>
        <authorList>
            <consortium name="The Broad Institute Genomics Platform"/>
            <consortium name="The Broad Institute Genome Sequencing Center for Infectious Disease"/>
            <person name="Wu L."/>
            <person name="Ma J."/>
        </authorList>
    </citation>
    <scope>NUCLEOTIDE SEQUENCE [LARGE SCALE GENOMIC DNA]</scope>
    <source>
        <strain evidence="2">CGMCC 4.7242</strain>
    </source>
</reference>
<evidence type="ECO:0000313" key="1">
    <source>
        <dbReference type="EMBL" id="MFD1912077.1"/>
    </source>
</evidence>
<dbReference type="RefSeq" id="WP_390260394.1">
    <property type="nucleotide sequence ID" value="NZ_JBHUGH010000005.1"/>
</dbReference>
<accession>A0ABW4S3C4</accession>
<keyword evidence="2" id="KW-1185">Reference proteome</keyword>
<evidence type="ECO:0000313" key="2">
    <source>
        <dbReference type="Proteomes" id="UP001597353"/>
    </source>
</evidence>
<dbReference type="PROSITE" id="PS51257">
    <property type="entry name" value="PROKAR_LIPOPROTEIN"/>
    <property type="match status" value="1"/>
</dbReference>
<dbReference type="EMBL" id="JBHUGH010000005">
    <property type="protein sequence ID" value="MFD1912077.1"/>
    <property type="molecule type" value="Genomic_DNA"/>
</dbReference>
<protein>
    <submittedName>
        <fullName evidence="1">Uncharacterized protein</fullName>
    </submittedName>
</protein>
<name>A0ABW4S3C4_9RHOB</name>
<comment type="caution">
    <text evidence="1">The sequence shown here is derived from an EMBL/GenBank/DDBJ whole genome shotgun (WGS) entry which is preliminary data.</text>
</comment>
<dbReference type="Proteomes" id="UP001597353">
    <property type="component" value="Unassembled WGS sequence"/>
</dbReference>
<organism evidence="1 2">
    <name type="scientific">Halodurantibacterium flavum</name>
    <dbReference type="NCBI Taxonomy" id="1382802"/>
    <lineage>
        <taxon>Bacteria</taxon>
        <taxon>Pseudomonadati</taxon>
        <taxon>Pseudomonadota</taxon>
        <taxon>Alphaproteobacteria</taxon>
        <taxon>Rhodobacterales</taxon>
        <taxon>Paracoccaceae</taxon>
        <taxon>Halodurantibacterium</taxon>
    </lineage>
</organism>
<proteinExistence type="predicted"/>